<name>U4L520_PYROM</name>
<keyword evidence="1" id="KW-0472">Membrane</keyword>
<proteinExistence type="predicted"/>
<feature type="transmembrane region" description="Helical" evidence="1">
    <location>
        <begin position="12"/>
        <end position="36"/>
    </location>
</feature>
<sequence>MGLTPEQESLASTIACLTLIVVVAILMLVVAPIYYYRKNMPT</sequence>
<keyword evidence="3" id="KW-1185">Reference proteome</keyword>
<dbReference type="Proteomes" id="UP000018144">
    <property type="component" value="Unassembled WGS sequence"/>
</dbReference>
<organism evidence="2 3">
    <name type="scientific">Pyronema omphalodes (strain CBS 100304)</name>
    <name type="common">Pyronema confluens</name>
    <dbReference type="NCBI Taxonomy" id="1076935"/>
    <lineage>
        <taxon>Eukaryota</taxon>
        <taxon>Fungi</taxon>
        <taxon>Dikarya</taxon>
        <taxon>Ascomycota</taxon>
        <taxon>Pezizomycotina</taxon>
        <taxon>Pezizomycetes</taxon>
        <taxon>Pezizales</taxon>
        <taxon>Pyronemataceae</taxon>
        <taxon>Pyronema</taxon>
    </lineage>
</organism>
<dbReference type="EMBL" id="HF935578">
    <property type="protein sequence ID" value="CCX10960.1"/>
    <property type="molecule type" value="Genomic_DNA"/>
</dbReference>
<keyword evidence="1" id="KW-0812">Transmembrane</keyword>
<accession>U4L520</accession>
<dbReference type="AlphaFoldDB" id="U4L520"/>
<reference evidence="2 3" key="1">
    <citation type="journal article" date="2013" name="PLoS Genet.">
        <title>The genome and development-dependent transcriptomes of Pyronema confluens: a window into fungal evolution.</title>
        <authorList>
            <person name="Traeger S."/>
            <person name="Altegoer F."/>
            <person name="Freitag M."/>
            <person name="Gabaldon T."/>
            <person name="Kempken F."/>
            <person name="Kumar A."/>
            <person name="Marcet-Houben M."/>
            <person name="Poggeler S."/>
            <person name="Stajich J.E."/>
            <person name="Nowrousian M."/>
        </authorList>
    </citation>
    <scope>NUCLEOTIDE SEQUENCE [LARGE SCALE GENOMIC DNA]</scope>
    <source>
        <strain evidence="3">CBS 100304</strain>
        <tissue evidence="2">Vegetative mycelium</tissue>
    </source>
</reference>
<gene>
    <name evidence="2" type="ORF">PCON_10554</name>
</gene>
<evidence type="ECO:0000313" key="3">
    <source>
        <dbReference type="Proteomes" id="UP000018144"/>
    </source>
</evidence>
<keyword evidence="1" id="KW-1133">Transmembrane helix</keyword>
<evidence type="ECO:0000313" key="2">
    <source>
        <dbReference type="EMBL" id="CCX10960.1"/>
    </source>
</evidence>
<evidence type="ECO:0000256" key="1">
    <source>
        <dbReference type="SAM" id="Phobius"/>
    </source>
</evidence>
<protein>
    <submittedName>
        <fullName evidence="2">Uncharacterized protein</fullName>
    </submittedName>
</protein>